<proteinExistence type="predicted"/>
<sequence length="259" mass="28752">MSMIPAYLERTFNADLIRSSLALSLDRSESVAISYALGQAMTSIFCREQLGVTHLLHVDRYAPQYHLRFGGTRRADLFGPSPNGWVVAEAKGRSGSVPLELRRTLVAQKRSVSEIEGKPPWVAVGCVAYFPQRNGAMQVDAFDPVKDIDEPSFFDVERDDYLLSYYRPFLRVLESGEREERGAFEAVEFPDFGVRVGVPARLVERLRRAESEEVDGLADDVSGILDDVHSREIGVLPDGCVIETDWQGPAGLDGGPLFD</sequence>
<evidence type="ECO:0008006" key="3">
    <source>
        <dbReference type="Google" id="ProtNLM"/>
    </source>
</evidence>
<name>A0A229SFS2_9PSEU</name>
<gene>
    <name evidence="1" type="ORF">CFP71_06785</name>
</gene>
<evidence type="ECO:0000313" key="1">
    <source>
        <dbReference type="EMBL" id="OXM57685.1"/>
    </source>
</evidence>
<comment type="caution">
    <text evidence="1">The sequence shown here is derived from an EMBL/GenBank/DDBJ whole genome shotgun (WGS) entry which is preliminary data.</text>
</comment>
<reference evidence="1 2" key="1">
    <citation type="submission" date="2017-07" db="EMBL/GenBank/DDBJ databases">
        <title>Amycolatopsis thailandensis Genome sequencing and assembly.</title>
        <authorList>
            <person name="Kaur N."/>
            <person name="Mayilraj S."/>
        </authorList>
    </citation>
    <scope>NUCLEOTIDE SEQUENCE [LARGE SCALE GENOMIC DNA]</scope>
    <source>
        <strain evidence="1 2">JCM 16380</strain>
    </source>
</reference>
<dbReference type="AlphaFoldDB" id="A0A229SFS2"/>
<evidence type="ECO:0000313" key="2">
    <source>
        <dbReference type="Proteomes" id="UP000215223"/>
    </source>
</evidence>
<protein>
    <recommendedName>
        <fullName evidence="3">Restriction endonuclease</fullName>
    </recommendedName>
</protein>
<dbReference type="Proteomes" id="UP000215223">
    <property type="component" value="Unassembled WGS sequence"/>
</dbReference>
<keyword evidence="2" id="KW-1185">Reference proteome</keyword>
<accession>A0A229SFS2</accession>
<dbReference type="EMBL" id="NMQT01000021">
    <property type="protein sequence ID" value="OXM57685.1"/>
    <property type="molecule type" value="Genomic_DNA"/>
</dbReference>
<organism evidence="1 2">
    <name type="scientific">Amycolatopsis thailandensis</name>
    <dbReference type="NCBI Taxonomy" id="589330"/>
    <lineage>
        <taxon>Bacteria</taxon>
        <taxon>Bacillati</taxon>
        <taxon>Actinomycetota</taxon>
        <taxon>Actinomycetes</taxon>
        <taxon>Pseudonocardiales</taxon>
        <taxon>Pseudonocardiaceae</taxon>
        <taxon>Amycolatopsis</taxon>
    </lineage>
</organism>